<dbReference type="FunFam" id="3.30.300.20:FF:000002">
    <property type="entry name" value="Transcription termination/antitermination protein NusA"/>
    <property type="match status" value="1"/>
</dbReference>
<name>A0A923KQZ3_9BURK</name>
<dbReference type="InterPro" id="IPR058582">
    <property type="entry name" value="KH_NusA_2nd"/>
</dbReference>
<evidence type="ECO:0000256" key="7">
    <source>
        <dbReference type="HAMAP-Rule" id="MF_00945"/>
    </source>
</evidence>
<dbReference type="Pfam" id="PF26594">
    <property type="entry name" value="KH_NusA_2nd"/>
    <property type="match status" value="1"/>
</dbReference>
<keyword evidence="1 7" id="KW-0806">Transcription termination</keyword>
<dbReference type="SUPFAM" id="SSF50249">
    <property type="entry name" value="Nucleic acid-binding proteins"/>
    <property type="match status" value="1"/>
</dbReference>
<dbReference type="SUPFAM" id="SSF47794">
    <property type="entry name" value="Rad51 N-terminal domain-like"/>
    <property type="match status" value="2"/>
</dbReference>
<keyword evidence="4 7" id="KW-0694">RNA-binding</keyword>
<comment type="subunit">
    <text evidence="7">Monomer. Binds directly to the core enzyme of the DNA-dependent RNA polymerase and to nascent RNA.</text>
</comment>
<evidence type="ECO:0000256" key="3">
    <source>
        <dbReference type="ARBA" id="ARBA00022814"/>
    </source>
</evidence>
<keyword evidence="2 7" id="KW-0963">Cytoplasm</keyword>
<dbReference type="PROSITE" id="PS50084">
    <property type="entry name" value="KH_TYPE_1"/>
    <property type="match status" value="1"/>
</dbReference>
<proteinExistence type="inferred from homology"/>
<gene>
    <name evidence="7 9" type="primary">nusA</name>
    <name evidence="9" type="ORF">H8K32_15000</name>
</gene>
<evidence type="ECO:0000256" key="2">
    <source>
        <dbReference type="ARBA" id="ARBA00022490"/>
    </source>
</evidence>
<dbReference type="CDD" id="cd02134">
    <property type="entry name" value="KH-II_NusA_rpt1"/>
    <property type="match status" value="1"/>
</dbReference>
<dbReference type="InterPro" id="IPR030842">
    <property type="entry name" value="TF_NusA_bacterial"/>
</dbReference>
<dbReference type="InterPro" id="IPR025249">
    <property type="entry name" value="TF_NusA_KH_1st"/>
</dbReference>
<dbReference type="Pfam" id="PF13184">
    <property type="entry name" value="KH_NusA_1st"/>
    <property type="match status" value="1"/>
</dbReference>
<dbReference type="GO" id="GO:0003700">
    <property type="term" value="F:DNA-binding transcription factor activity"/>
    <property type="evidence" value="ECO:0007669"/>
    <property type="project" value="InterPro"/>
</dbReference>
<dbReference type="InterPro" id="IPR010214">
    <property type="entry name" value="Tscrpt_termin_fac_NusA_C_rpt"/>
</dbReference>
<dbReference type="SMART" id="SM00322">
    <property type="entry name" value="KH"/>
    <property type="match status" value="2"/>
</dbReference>
<dbReference type="InterPro" id="IPR009019">
    <property type="entry name" value="KH_sf_prok-type"/>
</dbReference>
<dbReference type="GO" id="GO:0003723">
    <property type="term" value="F:RNA binding"/>
    <property type="evidence" value="ECO:0007669"/>
    <property type="project" value="UniProtKB-UniRule"/>
</dbReference>
<dbReference type="NCBIfam" id="TIGR01953">
    <property type="entry name" value="NusA"/>
    <property type="match status" value="1"/>
</dbReference>
<dbReference type="InterPro" id="IPR036555">
    <property type="entry name" value="NusA_N_sf"/>
</dbReference>
<feature type="domain" description="S1 motif" evidence="8">
    <location>
        <begin position="138"/>
        <end position="202"/>
    </location>
</feature>
<organism evidence="9 10">
    <name type="scientific">Undibacterium jejuense</name>
    <dbReference type="NCBI Taxonomy" id="1344949"/>
    <lineage>
        <taxon>Bacteria</taxon>
        <taxon>Pseudomonadati</taxon>
        <taxon>Pseudomonadota</taxon>
        <taxon>Betaproteobacteria</taxon>
        <taxon>Burkholderiales</taxon>
        <taxon>Oxalobacteraceae</taxon>
        <taxon>Undibacterium</taxon>
    </lineage>
</organism>
<keyword evidence="5 7" id="KW-0805">Transcription regulation</keyword>
<dbReference type="InterPro" id="IPR012340">
    <property type="entry name" value="NA-bd_OB-fold"/>
</dbReference>
<dbReference type="FunFam" id="3.30.300.20:FF:000005">
    <property type="entry name" value="Transcription termination/antitermination protein NusA"/>
    <property type="match status" value="1"/>
</dbReference>
<dbReference type="SMART" id="SM00316">
    <property type="entry name" value="S1"/>
    <property type="match status" value="1"/>
</dbReference>
<dbReference type="SUPFAM" id="SSF69705">
    <property type="entry name" value="Transcription factor NusA, N-terminal domain"/>
    <property type="match status" value="1"/>
</dbReference>
<dbReference type="GO" id="GO:0000166">
    <property type="term" value="F:nucleotide binding"/>
    <property type="evidence" value="ECO:0007669"/>
    <property type="project" value="InterPro"/>
</dbReference>
<comment type="function">
    <text evidence="7">Participates in both transcription termination and antitermination.</text>
</comment>
<evidence type="ECO:0000256" key="1">
    <source>
        <dbReference type="ARBA" id="ARBA00022472"/>
    </source>
</evidence>
<accession>A0A923KQZ3</accession>
<dbReference type="RefSeq" id="WP_186913352.1">
    <property type="nucleotide sequence ID" value="NZ_JACOFV010000014.1"/>
</dbReference>
<dbReference type="InterPro" id="IPR004087">
    <property type="entry name" value="KH_dom"/>
</dbReference>
<dbReference type="InterPro" id="IPR015946">
    <property type="entry name" value="KH_dom-like_a/b"/>
</dbReference>
<comment type="subcellular location">
    <subcellularLocation>
        <location evidence="7">Cytoplasm</location>
    </subcellularLocation>
</comment>
<dbReference type="FunFam" id="1.10.150.20:FF:000018">
    <property type="entry name" value="Transcription termination/antitermination protein NusA"/>
    <property type="match status" value="1"/>
</dbReference>
<dbReference type="Gene3D" id="2.40.50.140">
    <property type="entry name" value="Nucleic acid-binding proteins"/>
    <property type="match status" value="1"/>
</dbReference>
<dbReference type="CDD" id="cd22529">
    <property type="entry name" value="KH-II_NusA_rpt2"/>
    <property type="match status" value="1"/>
</dbReference>
<dbReference type="CDD" id="cd04455">
    <property type="entry name" value="S1_NusA"/>
    <property type="match status" value="1"/>
</dbReference>
<dbReference type="HAMAP" id="MF_00945_B">
    <property type="entry name" value="NusA_B"/>
    <property type="match status" value="1"/>
</dbReference>
<dbReference type="Gene3D" id="1.10.150.20">
    <property type="entry name" value="5' to 3' exonuclease, C-terminal subdomain"/>
    <property type="match status" value="2"/>
</dbReference>
<keyword evidence="6 7" id="KW-0804">Transcription</keyword>
<comment type="caution">
    <text evidence="9">The sequence shown here is derived from an EMBL/GenBank/DDBJ whole genome shotgun (WGS) entry which is preliminary data.</text>
</comment>
<sequence length="519" mass="57748">MSRDLLLLVDVLAREKNVDEEVVFGALEHALGQATKKRFPGEVDIRVEIDRDTGEFRSFRRWHVVPDEAGLQLPDQEILHFEAVEDDPEIQIDDYIEEEIESVDFGRRFAQDTKQVVLQRIRDAEREQILADFLERGDSLVTGTIKRMERGDAVVESGKIEARLPRDQMIPKENLRVGDRVRAYILRIDRNARGPQVILSRTAPEFIMKLFELEVPEIEQGTLVIKSAARDAGVRAKIAVHTNDKRIDPIGTCVGMRGSRVQAVTGELGGERVDIVLWSEDPAQFVIGALAPANVSSIMVDEEKHGMDVVVDEENLAIAIGRSGQNVRLAAELTGWQINIMTAEESANKAEQETAGIRALFMEKLDVDQEVAEILVDEGFSSLEEIAYVPISEMLEIEAFDEDTVTELRNRARDALLTEAIASEEGLEGMDDNLLNLEGMTRVTAGKLGLAGIKTLAAFAGLAYDEFGAILALSADRSRHLIKEAFEDVTDDEMKLIDAKYDDQAKALLATAWKLVEAK</sequence>
<dbReference type="InterPro" id="IPR010213">
    <property type="entry name" value="TF_NusA"/>
</dbReference>
<dbReference type="Proteomes" id="UP000634011">
    <property type="component" value="Unassembled WGS sequence"/>
</dbReference>
<dbReference type="InterPro" id="IPR010995">
    <property type="entry name" value="DNA_repair_Rad51/TF_NusA_a-hlx"/>
</dbReference>
<dbReference type="SUPFAM" id="SSF54814">
    <property type="entry name" value="Prokaryotic type KH domain (KH-domain type II)"/>
    <property type="match status" value="2"/>
</dbReference>
<dbReference type="InterPro" id="IPR013735">
    <property type="entry name" value="TF_NusA_N"/>
</dbReference>
<dbReference type="InterPro" id="IPR003029">
    <property type="entry name" value="S1_domain"/>
</dbReference>
<dbReference type="AlphaFoldDB" id="A0A923KQZ3"/>
<dbReference type="GO" id="GO:0005829">
    <property type="term" value="C:cytosol"/>
    <property type="evidence" value="ECO:0007669"/>
    <property type="project" value="TreeGrafter"/>
</dbReference>
<keyword evidence="10" id="KW-1185">Reference proteome</keyword>
<dbReference type="GO" id="GO:0006353">
    <property type="term" value="P:DNA-templated transcription termination"/>
    <property type="evidence" value="ECO:0007669"/>
    <property type="project" value="UniProtKB-UniRule"/>
</dbReference>
<dbReference type="Pfam" id="PF00575">
    <property type="entry name" value="S1"/>
    <property type="match status" value="1"/>
</dbReference>
<dbReference type="PANTHER" id="PTHR22648">
    <property type="entry name" value="TRANSCRIPTION TERMINATION FACTOR NUSA"/>
    <property type="match status" value="1"/>
</dbReference>
<reference evidence="9" key="1">
    <citation type="submission" date="2020-08" db="EMBL/GenBank/DDBJ databases">
        <title>Novel species isolated from subtropical streams in China.</title>
        <authorList>
            <person name="Lu H."/>
        </authorList>
    </citation>
    <scope>NUCLEOTIDE SEQUENCE</scope>
    <source>
        <strain evidence="9">KACC 12607</strain>
    </source>
</reference>
<dbReference type="EMBL" id="JACOFV010000014">
    <property type="protein sequence ID" value="MBC3863411.1"/>
    <property type="molecule type" value="Genomic_DNA"/>
</dbReference>
<dbReference type="Pfam" id="PF08529">
    <property type="entry name" value="NusA_N"/>
    <property type="match status" value="1"/>
</dbReference>
<evidence type="ECO:0000256" key="6">
    <source>
        <dbReference type="ARBA" id="ARBA00023163"/>
    </source>
</evidence>
<evidence type="ECO:0000313" key="10">
    <source>
        <dbReference type="Proteomes" id="UP000634011"/>
    </source>
</evidence>
<comment type="similarity">
    <text evidence="7">Belongs to the NusA family.</text>
</comment>
<dbReference type="Gene3D" id="3.30.300.20">
    <property type="match status" value="2"/>
</dbReference>
<dbReference type="GO" id="GO:0031564">
    <property type="term" value="P:transcription antitermination"/>
    <property type="evidence" value="ECO:0007669"/>
    <property type="project" value="UniProtKB-UniRule"/>
</dbReference>
<dbReference type="Gene3D" id="3.30.1480.10">
    <property type="entry name" value="NusA, N-terminal domain"/>
    <property type="match status" value="1"/>
</dbReference>
<dbReference type="PROSITE" id="PS50126">
    <property type="entry name" value="S1"/>
    <property type="match status" value="1"/>
</dbReference>
<dbReference type="PANTHER" id="PTHR22648:SF0">
    <property type="entry name" value="TRANSCRIPTION TERMINATION_ANTITERMINATION PROTEIN NUSA"/>
    <property type="match status" value="1"/>
</dbReference>
<evidence type="ECO:0000256" key="5">
    <source>
        <dbReference type="ARBA" id="ARBA00023015"/>
    </source>
</evidence>
<dbReference type="NCBIfam" id="TIGR01954">
    <property type="entry name" value="nusA_Cterm_rpt"/>
    <property type="match status" value="1"/>
</dbReference>
<evidence type="ECO:0000259" key="8">
    <source>
        <dbReference type="PROSITE" id="PS50126"/>
    </source>
</evidence>
<keyword evidence="3 7" id="KW-0889">Transcription antitermination</keyword>
<evidence type="ECO:0000256" key="4">
    <source>
        <dbReference type="ARBA" id="ARBA00022884"/>
    </source>
</evidence>
<evidence type="ECO:0000313" key="9">
    <source>
        <dbReference type="EMBL" id="MBC3863411.1"/>
    </source>
</evidence>
<protein>
    <recommendedName>
        <fullName evidence="7">Transcription termination/antitermination protein NusA</fullName>
    </recommendedName>
</protein>